<sequence length="68" mass="7569">MPIIPDSSDFPSAAQKESKESQNRPGEQPQKASAVDHLSKGPQIPENMPPKVSKEEIEARMKELNQKK</sequence>
<comment type="caution">
    <text evidence="2">The sequence shown here is derived from an EMBL/GenBank/DDBJ whole genome shotgun (WGS) entry which is preliminary data.</text>
</comment>
<protein>
    <submittedName>
        <fullName evidence="2">Uncharacterized protein</fullName>
    </submittedName>
</protein>
<reference evidence="2" key="1">
    <citation type="submission" date="2022-11" db="EMBL/GenBank/DDBJ databases">
        <authorList>
            <person name="Petersen C."/>
        </authorList>
    </citation>
    <scope>NUCLEOTIDE SEQUENCE</scope>
    <source>
        <strain evidence="2">IBT 34128</strain>
    </source>
</reference>
<gene>
    <name evidence="2" type="ORF">NUU61_007424</name>
</gene>
<keyword evidence="3" id="KW-1185">Reference proteome</keyword>
<dbReference type="EMBL" id="JAPMSZ010000009">
    <property type="protein sequence ID" value="KAJ5092554.1"/>
    <property type="molecule type" value="Genomic_DNA"/>
</dbReference>
<dbReference type="GeneID" id="81397118"/>
<organism evidence="2 3">
    <name type="scientific">Penicillium alfredii</name>
    <dbReference type="NCBI Taxonomy" id="1506179"/>
    <lineage>
        <taxon>Eukaryota</taxon>
        <taxon>Fungi</taxon>
        <taxon>Dikarya</taxon>
        <taxon>Ascomycota</taxon>
        <taxon>Pezizomycotina</taxon>
        <taxon>Eurotiomycetes</taxon>
        <taxon>Eurotiomycetidae</taxon>
        <taxon>Eurotiales</taxon>
        <taxon>Aspergillaceae</taxon>
        <taxon>Penicillium</taxon>
    </lineage>
</organism>
<feature type="region of interest" description="Disordered" evidence="1">
    <location>
        <begin position="1"/>
        <end position="55"/>
    </location>
</feature>
<dbReference type="Proteomes" id="UP001141434">
    <property type="component" value="Unassembled WGS sequence"/>
</dbReference>
<dbReference type="AlphaFoldDB" id="A0A9W9F2W1"/>
<dbReference type="OrthoDB" id="2532734at2759"/>
<evidence type="ECO:0000313" key="3">
    <source>
        <dbReference type="Proteomes" id="UP001141434"/>
    </source>
</evidence>
<proteinExistence type="predicted"/>
<dbReference type="RefSeq" id="XP_056510749.1">
    <property type="nucleotide sequence ID" value="XM_056657949.1"/>
</dbReference>
<evidence type="ECO:0000313" key="2">
    <source>
        <dbReference type="EMBL" id="KAJ5092554.1"/>
    </source>
</evidence>
<evidence type="ECO:0000256" key="1">
    <source>
        <dbReference type="SAM" id="MobiDB-lite"/>
    </source>
</evidence>
<name>A0A9W9F2W1_9EURO</name>
<reference evidence="2" key="2">
    <citation type="journal article" date="2023" name="IMA Fungus">
        <title>Comparative genomic study of the Penicillium genus elucidates a diverse pangenome and 15 lateral gene transfer events.</title>
        <authorList>
            <person name="Petersen C."/>
            <person name="Sorensen T."/>
            <person name="Nielsen M.R."/>
            <person name="Sondergaard T.E."/>
            <person name="Sorensen J.L."/>
            <person name="Fitzpatrick D.A."/>
            <person name="Frisvad J.C."/>
            <person name="Nielsen K.L."/>
        </authorList>
    </citation>
    <scope>NUCLEOTIDE SEQUENCE</scope>
    <source>
        <strain evidence="2">IBT 34128</strain>
    </source>
</reference>
<accession>A0A9W9F2W1</accession>